<dbReference type="Pfam" id="PF00582">
    <property type="entry name" value="Usp"/>
    <property type="match status" value="1"/>
</dbReference>
<comment type="similarity">
    <text evidence="1">Belongs to the universal stress protein A family.</text>
</comment>
<evidence type="ECO:0000313" key="4">
    <source>
        <dbReference type="Proteomes" id="UP000766629"/>
    </source>
</evidence>
<accession>A0ABS7NID6</accession>
<evidence type="ECO:0000256" key="1">
    <source>
        <dbReference type="ARBA" id="ARBA00008791"/>
    </source>
</evidence>
<dbReference type="PANTHER" id="PTHR46268">
    <property type="entry name" value="STRESS RESPONSE PROTEIN NHAX"/>
    <property type="match status" value="1"/>
</dbReference>
<dbReference type="InterPro" id="IPR014729">
    <property type="entry name" value="Rossmann-like_a/b/a_fold"/>
</dbReference>
<keyword evidence="4" id="KW-1185">Reference proteome</keyword>
<dbReference type="Proteomes" id="UP000766629">
    <property type="component" value="Unassembled WGS sequence"/>
</dbReference>
<dbReference type="Gene3D" id="3.40.50.620">
    <property type="entry name" value="HUPs"/>
    <property type="match status" value="1"/>
</dbReference>
<dbReference type="RefSeq" id="WP_222504846.1">
    <property type="nucleotide sequence ID" value="NZ_JAHVJA010000006.1"/>
</dbReference>
<reference evidence="3 4" key="1">
    <citation type="submission" date="2021-06" db="EMBL/GenBank/DDBJ databases">
        <title>50 bacteria genomes isolated from Dapeng, Shenzhen, China.</title>
        <authorList>
            <person name="Zheng W."/>
            <person name="Yu S."/>
            <person name="Huang Y."/>
        </authorList>
    </citation>
    <scope>NUCLEOTIDE SEQUENCE [LARGE SCALE GENOMIC DNA]</scope>
    <source>
        <strain evidence="3 4">DP1N14-2</strain>
    </source>
</reference>
<evidence type="ECO:0000259" key="2">
    <source>
        <dbReference type="Pfam" id="PF00582"/>
    </source>
</evidence>
<dbReference type="PANTHER" id="PTHR46268:SF6">
    <property type="entry name" value="UNIVERSAL STRESS PROTEIN UP12"/>
    <property type="match status" value="1"/>
</dbReference>
<gene>
    <name evidence="3" type="ORF">KUV26_14170</name>
</gene>
<feature type="domain" description="UspA" evidence="2">
    <location>
        <begin position="1"/>
        <end position="136"/>
    </location>
</feature>
<dbReference type="SUPFAM" id="SSF52402">
    <property type="entry name" value="Adenine nucleotide alpha hydrolases-like"/>
    <property type="match status" value="1"/>
</dbReference>
<sequence length="136" mass="14386">MFKHIMVPVDLHMPPAVVKALDVAADFASSHGSRVTLVHVTDQQVKGAHTLGSSGEELAALASKMAESSGASVEALPIHSVDVGSEIDSILTRTAKELQADLIVIATHMPGILDYVFSSHASHLVLHSEISVFVVR</sequence>
<dbReference type="EMBL" id="JAHVJA010000006">
    <property type="protein sequence ID" value="MBY6140587.1"/>
    <property type="molecule type" value="Genomic_DNA"/>
</dbReference>
<organism evidence="3 4">
    <name type="scientific">Leisingera daeponensis</name>
    <dbReference type="NCBI Taxonomy" id="405746"/>
    <lineage>
        <taxon>Bacteria</taxon>
        <taxon>Pseudomonadati</taxon>
        <taxon>Pseudomonadota</taxon>
        <taxon>Alphaproteobacteria</taxon>
        <taxon>Rhodobacterales</taxon>
        <taxon>Roseobacteraceae</taxon>
        <taxon>Leisingera</taxon>
    </lineage>
</organism>
<protein>
    <submittedName>
        <fullName evidence="3">Universal stress protein</fullName>
    </submittedName>
</protein>
<dbReference type="CDD" id="cd00293">
    <property type="entry name" value="USP-like"/>
    <property type="match status" value="1"/>
</dbReference>
<evidence type="ECO:0000313" key="3">
    <source>
        <dbReference type="EMBL" id="MBY6140587.1"/>
    </source>
</evidence>
<dbReference type="InterPro" id="IPR006016">
    <property type="entry name" value="UspA"/>
</dbReference>
<comment type="caution">
    <text evidence="3">The sequence shown here is derived from an EMBL/GenBank/DDBJ whole genome shotgun (WGS) entry which is preliminary data.</text>
</comment>
<proteinExistence type="inferred from homology"/>
<name>A0ABS7NID6_9RHOB</name>